<proteinExistence type="predicted"/>
<dbReference type="Gene3D" id="3.30.70.100">
    <property type="match status" value="1"/>
</dbReference>
<comment type="caution">
    <text evidence="2">The sequence shown here is derived from an EMBL/GenBank/DDBJ whole genome shotgun (WGS) entry which is preliminary data.</text>
</comment>
<keyword evidence="3" id="KW-1185">Reference proteome</keyword>
<evidence type="ECO:0000313" key="3">
    <source>
        <dbReference type="Proteomes" id="UP000475214"/>
    </source>
</evidence>
<evidence type="ECO:0000313" key="2">
    <source>
        <dbReference type="EMBL" id="NEE04648.1"/>
    </source>
</evidence>
<accession>A0A6L9SIY7</accession>
<dbReference type="Proteomes" id="UP000475214">
    <property type="component" value="Unassembled WGS sequence"/>
</dbReference>
<protein>
    <submittedName>
        <fullName evidence="2">Antibiotic biosynthesis monooxygenase</fullName>
    </submittedName>
</protein>
<dbReference type="EMBL" id="JAAGOA010000039">
    <property type="protein sequence ID" value="NEE04648.1"/>
    <property type="molecule type" value="Genomic_DNA"/>
</dbReference>
<dbReference type="GO" id="GO:0004497">
    <property type="term" value="F:monooxygenase activity"/>
    <property type="evidence" value="ECO:0007669"/>
    <property type="project" value="UniProtKB-KW"/>
</dbReference>
<dbReference type="Pfam" id="PF03992">
    <property type="entry name" value="ABM"/>
    <property type="match status" value="1"/>
</dbReference>
<dbReference type="RefSeq" id="WP_163745196.1">
    <property type="nucleotide sequence ID" value="NZ_JAAGOA010000039.1"/>
</dbReference>
<dbReference type="PANTHER" id="PTHR33336:SF15">
    <property type="entry name" value="ABM DOMAIN-CONTAINING PROTEIN"/>
    <property type="match status" value="1"/>
</dbReference>
<dbReference type="SUPFAM" id="SSF54909">
    <property type="entry name" value="Dimeric alpha+beta barrel"/>
    <property type="match status" value="1"/>
</dbReference>
<dbReference type="InterPro" id="IPR007138">
    <property type="entry name" value="ABM_dom"/>
</dbReference>
<dbReference type="PROSITE" id="PS51725">
    <property type="entry name" value="ABM"/>
    <property type="match status" value="1"/>
</dbReference>
<dbReference type="InterPro" id="IPR050744">
    <property type="entry name" value="AI-2_Isomerase_LsrG"/>
</dbReference>
<feature type="domain" description="ABM" evidence="1">
    <location>
        <begin position="4"/>
        <end position="93"/>
    </location>
</feature>
<dbReference type="AlphaFoldDB" id="A0A6L9SIY7"/>
<name>A0A6L9SIY7_9ACTN</name>
<organism evidence="2 3">
    <name type="scientific">Phytoactinopolyspora halotolerans</name>
    <dbReference type="NCBI Taxonomy" id="1981512"/>
    <lineage>
        <taxon>Bacteria</taxon>
        <taxon>Bacillati</taxon>
        <taxon>Actinomycetota</taxon>
        <taxon>Actinomycetes</taxon>
        <taxon>Jiangellales</taxon>
        <taxon>Jiangellaceae</taxon>
        <taxon>Phytoactinopolyspora</taxon>
    </lineage>
</organism>
<gene>
    <name evidence="2" type="ORF">G1H10_31240</name>
</gene>
<dbReference type="PANTHER" id="PTHR33336">
    <property type="entry name" value="QUINOL MONOOXYGENASE YGIN-RELATED"/>
    <property type="match status" value="1"/>
</dbReference>
<reference evidence="2 3" key="1">
    <citation type="submission" date="2020-02" db="EMBL/GenBank/DDBJ databases">
        <authorList>
            <person name="Li X.-J."/>
            <person name="Han X.-M."/>
        </authorList>
    </citation>
    <scope>NUCLEOTIDE SEQUENCE [LARGE SCALE GENOMIC DNA]</scope>
    <source>
        <strain evidence="2 3">CCTCC AB 2017055</strain>
    </source>
</reference>
<sequence length="105" mass="11854">MSEFTLIAEFKAKRGESDRLVRELTAMVEPSLAEDGCLAYRPFVDAADPSQMIIIEQWTDQAALDRHFETPHFTRVAGVLDEVLERPFTLTRLIAEQEAAAESSR</sequence>
<keyword evidence="2" id="KW-0560">Oxidoreductase</keyword>
<evidence type="ECO:0000259" key="1">
    <source>
        <dbReference type="PROSITE" id="PS51725"/>
    </source>
</evidence>
<keyword evidence="2" id="KW-0503">Monooxygenase</keyword>
<dbReference type="InterPro" id="IPR011008">
    <property type="entry name" value="Dimeric_a/b-barrel"/>
</dbReference>